<keyword evidence="3" id="KW-0479">Metal-binding</keyword>
<dbReference type="OrthoDB" id="9784988at2"/>
<keyword evidence="3" id="KW-0648">Protein biosynthesis</keyword>
<keyword evidence="3" id="KW-0378">Hydrolase</keyword>
<evidence type="ECO:0000256" key="1">
    <source>
        <dbReference type="ARBA" id="ARBA00010759"/>
    </source>
</evidence>
<dbReference type="GO" id="GO:0006412">
    <property type="term" value="P:translation"/>
    <property type="evidence" value="ECO:0007669"/>
    <property type="project" value="UniProtKB-UniRule"/>
</dbReference>
<keyword evidence="2 3" id="KW-0408">Iron</keyword>
<sequence length="145" mass="15651">MAVLPIREIGDPVLRTKTKSVEKVTDKTRKLLKDMADTMHDADGVGLAAPQIGVSKKIFVVDIGEGLIKLINPELMESSGQEIDEEGCLSIPGESGKVSRAKKVVIKGLNQAGKEVEIEAEGLLARALQHELDHLDGVLFVDKVE</sequence>
<dbReference type="NCBIfam" id="TIGR00079">
    <property type="entry name" value="pept_deformyl"/>
    <property type="match status" value="1"/>
</dbReference>
<evidence type="ECO:0000256" key="2">
    <source>
        <dbReference type="ARBA" id="ARBA00023004"/>
    </source>
</evidence>
<dbReference type="PIRSF" id="PIRSF004749">
    <property type="entry name" value="Pep_def"/>
    <property type="match status" value="1"/>
</dbReference>
<evidence type="ECO:0000313" key="4">
    <source>
        <dbReference type="EMBL" id="SJZ30944.1"/>
    </source>
</evidence>
<dbReference type="Pfam" id="PF01327">
    <property type="entry name" value="Pep_deformylase"/>
    <property type="match status" value="1"/>
</dbReference>
<comment type="catalytic activity">
    <reaction evidence="3">
        <text>N-terminal N-formyl-L-methionyl-[peptide] + H2O = N-terminal L-methionyl-[peptide] + formate</text>
        <dbReference type="Rhea" id="RHEA:24420"/>
        <dbReference type="Rhea" id="RHEA-COMP:10639"/>
        <dbReference type="Rhea" id="RHEA-COMP:10640"/>
        <dbReference type="ChEBI" id="CHEBI:15377"/>
        <dbReference type="ChEBI" id="CHEBI:15740"/>
        <dbReference type="ChEBI" id="CHEBI:49298"/>
        <dbReference type="ChEBI" id="CHEBI:64731"/>
        <dbReference type="EC" id="3.5.1.88"/>
    </reaction>
</comment>
<gene>
    <name evidence="3" type="primary">def</name>
    <name evidence="4" type="ORF">SAMN02745118_00142</name>
</gene>
<dbReference type="PANTHER" id="PTHR10458">
    <property type="entry name" value="PEPTIDE DEFORMYLASE"/>
    <property type="match status" value="1"/>
</dbReference>
<dbReference type="EC" id="3.5.1.88" evidence="3"/>
<evidence type="ECO:0000256" key="3">
    <source>
        <dbReference type="HAMAP-Rule" id="MF_00163"/>
    </source>
</evidence>
<feature type="active site" evidence="3">
    <location>
        <position position="131"/>
    </location>
</feature>
<dbReference type="PRINTS" id="PR01576">
    <property type="entry name" value="PDEFORMYLASE"/>
</dbReference>
<dbReference type="CDD" id="cd00487">
    <property type="entry name" value="Pep_deformylase"/>
    <property type="match status" value="1"/>
</dbReference>
<dbReference type="AlphaFoldDB" id="A0A1T4JL86"/>
<dbReference type="InterPro" id="IPR036821">
    <property type="entry name" value="Peptide_deformylase_sf"/>
</dbReference>
<reference evidence="5" key="1">
    <citation type="submission" date="2017-02" db="EMBL/GenBank/DDBJ databases">
        <authorList>
            <person name="Varghese N."/>
            <person name="Submissions S."/>
        </authorList>
    </citation>
    <scope>NUCLEOTIDE SEQUENCE [LARGE SCALE GENOMIC DNA]</scope>
    <source>
        <strain evidence="5">ATCC BAA-73</strain>
    </source>
</reference>
<dbReference type="EMBL" id="FUWM01000003">
    <property type="protein sequence ID" value="SJZ30944.1"/>
    <property type="molecule type" value="Genomic_DNA"/>
</dbReference>
<comment type="similarity">
    <text evidence="1 3">Belongs to the polypeptide deformylase family.</text>
</comment>
<accession>A0A1T4JL86</accession>
<dbReference type="GO" id="GO:0046872">
    <property type="term" value="F:metal ion binding"/>
    <property type="evidence" value="ECO:0007669"/>
    <property type="project" value="UniProtKB-KW"/>
</dbReference>
<dbReference type="InterPro" id="IPR023635">
    <property type="entry name" value="Peptide_deformylase"/>
</dbReference>
<feature type="binding site" evidence="3">
    <location>
        <position position="88"/>
    </location>
    <ligand>
        <name>Fe cation</name>
        <dbReference type="ChEBI" id="CHEBI:24875"/>
    </ligand>
</feature>
<dbReference type="RefSeq" id="WP_078808677.1">
    <property type="nucleotide sequence ID" value="NZ_FUWM01000003.1"/>
</dbReference>
<dbReference type="NCBIfam" id="NF001159">
    <property type="entry name" value="PRK00150.1-3"/>
    <property type="match status" value="1"/>
</dbReference>
<dbReference type="HAMAP" id="MF_00163">
    <property type="entry name" value="Pep_deformylase"/>
    <property type="match status" value="1"/>
</dbReference>
<protein>
    <recommendedName>
        <fullName evidence="3">Peptide deformylase</fullName>
        <shortName evidence="3">PDF</shortName>
        <ecNumber evidence="3">3.5.1.88</ecNumber>
    </recommendedName>
    <alternativeName>
        <fullName evidence="3">Polypeptide deformylase</fullName>
    </alternativeName>
</protein>
<dbReference type="STRING" id="142842.SAMN02745118_00142"/>
<keyword evidence="5" id="KW-1185">Reference proteome</keyword>
<feature type="binding site" evidence="3">
    <location>
        <position position="134"/>
    </location>
    <ligand>
        <name>Fe cation</name>
        <dbReference type="ChEBI" id="CHEBI:24875"/>
    </ligand>
</feature>
<dbReference type="GO" id="GO:0042586">
    <property type="term" value="F:peptide deformylase activity"/>
    <property type="evidence" value="ECO:0007669"/>
    <property type="project" value="UniProtKB-UniRule"/>
</dbReference>
<organism evidence="4 5">
    <name type="scientific">Selenihalanaerobacter shriftii</name>
    <dbReference type="NCBI Taxonomy" id="142842"/>
    <lineage>
        <taxon>Bacteria</taxon>
        <taxon>Bacillati</taxon>
        <taxon>Bacillota</taxon>
        <taxon>Clostridia</taxon>
        <taxon>Halanaerobiales</taxon>
        <taxon>Halobacteroidaceae</taxon>
        <taxon>Selenihalanaerobacter</taxon>
    </lineage>
</organism>
<dbReference type="Gene3D" id="3.90.45.10">
    <property type="entry name" value="Peptide deformylase"/>
    <property type="match status" value="1"/>
</dbReference>
<name>A0A1T4JL86_9FIRM</name>
<evidence type="ECO:0000313" key="5">
    <source>
        <dbReference type="Proteomes" id="UP000190625"/>
    </source>
</evidence>
<comment type="cofactor">
    <cofactor evidence="3">
        <name>Fe(2+)</name>
        <dbReference type="ChEBI" id="CHEBI:29033"/>
    </cofactor>
    <text evidence="3">Binds 1 Fe(2+) ion.</text>
</comment>
<proteinExistence type="inferred from homology"/>
<comment type="function">
    <text evidence="3">Removes the formyl group from the N-terminal Met of newly synthesized proteins. Requires at least a dipeptide for an efficient rate of reaction. N-terminal L-methionine is a prerequisite for activity but the enzyme has broad specificity at other positions.</text>
</comment>
<dbReference type="SUPFAM" id="SSF56420">
    <property type="entry name" value="Peptide deformylase"/>
    <property type="match status" value="1"/>
</dbReference>
<feature type="binding site" evidence="3">
    <location>
        <position position="130"/>
    </location>
    <ligand>
        <name>Fe cation</name>
        <dbReference type="ChEBI" id="CHEBI:24875"/>
    </ligand>
</feature>
<dbReference type="PANTHER" id="PTHR10458:SF22">
    <property type="entry name" value="PEPTIDE DEFORMYLASE"/>
    <property type="match status" value="1"/>
</dbReference>
<dbReference type="Proteomes" id="UP000190625">
    <property type="component" value="Unassembled WGS sequence"/>
</dbReference>